<feature type="transmembrane region" description="Helical" evidence="9">
    <location>
        <begin position="49"/>
        <end position="74"/>
    </location>
</feature>
<dbReference type="OrthoDB" id="9770415at2"/>
<keyword evidence="13" id="KW-1185">Reference proteome</keyword>
<evidence type="ECO:0000313" key="12">
    <source>
        <dbReference type="EMBL" id="AZS13573.1"/>
    </source>
</evidence>
<dbReference type="GO" id="GO:0005886">
    <property type="term" value="C:plasma membrane"/>
    <property type="evidence" value="ECO:0007669"/>
    <property type="project" value="UniProtKB-SubCell"/>
</dbReference>
<evidence type="ECO:0000256" key="9">
    <source>
        <dbReference type="SAM" id="Phobius"/>
    </source>
</evidence>
<reference evidence="13" key="1">
    <citation type="submission" date="2018-12" db="EMBL/GenBank/DDBJ databases">
        <title>Complete genome sequence of Paenibacillus sp. MBLB1234.</title>
        <authorList>
            <person name="Nam Y.-D."/>
            <person name="Kang J."/>
            <person name="Chung W.-H."/>
            <person name="Park Y.S."/>
        </authorList>
    </citation>
    <scope>NUCLEOTIDE SEQUENCE [LARGE SCALE GENOMIC DNA]</scope>
    <source>
        <strain evidence="13">MBLB1234</strain>
    </source>
</reference>
<dbReference type="KEGG" id="plut:EI981_03170"/>
<dbReference type="PROSITE" id="PS50893">
    <property type="entry name" value="ABC_TRANSPORTER_2"/>
    <property type="match status" value="1"/>
</dbReference>
<dbReference type="InterPro" id="IPR039421">
    <property type="entry name" value="Type_1_exporter"/>
</dbReference>
<evidence type="ECO:0000256" key="2">
    <source>
        <dbReference type="ARBA" id="ARBA00022448"/>
    </source>
</evidence>
<keyword evidence="7 9" id="KW-1133">Transmembrane helix</keyword>
<dbReference type="EMBL" id="CP034346">
    <property type="protein sequence ID" value="AZS13573.1"/>
    <property type="molecule type" value="Genomic_DNA"/>
</dbReference>
<sequence>MVFSFMKKYWIAATAAFCMMLLELSVELVQPLIISKIIDDGIAQRQLSVAWTWGAVLVGSAFIAFAGGIASSFFASHASQGFGYDLRDKLYEKVEGFSYSVFNRFATSSLITRLTGDITQLQDMLFMSLRFASRVPLVVLGSMVMALIVHAQLGIFLTVLIPVLIVFVYWMIKRISVQFRAVQQRLDGLNGVIQENLLGMRLIRVFVRRNHEINRFDQRSKELMDGTVRALRSAETTMPFILFVMNLGILAVLWFGRIDIAAGSASVGQVVAVVNYSLRTIGALSALSWIMTSYSRAAASAQRVNEVLLTEDDSEETHTYQTNKPNLEGRVEFSTVSFRYPDSEMNALENISFQIEPGQRVAIMGATGSGKSSLVQLIPRLYEPSNGIIEIDGIDIADIDSSRLRGSIGYVPQEIMLFSGTVRENIAWGREDASLEEIEEAAKQAQIHDTIKSLTHGYGTMIGQRGVNLSGGQKQRLSIARALVRRPSILILDDSTSALDMRTEAALMQALNSFSCTTFLITQKISSTVSADLILLLDEGRLIASGTHDQLMTESSLYRRIVESQHREGEEMHVQRTC</sequence>
<feature type="transmembrane region" description="Helical" evidence="9">
    <location>
        <begin position="155"/>
        <end position="172"/>
    </location>
</feature>
<evidence type="ECO:0000313" key="13">
    <source>
        <dbReference type="Proteomes" id="UP000270678"/>
    </source>
</evidence>
<dbReference type="Gene3D" id="1.20.1560.10">
    <property type="entry name" value="ABC transporter type 1, transmembrane domain"/>
    <property type="match status" value="1"/>
</dbReference>
<dbReference type="PROSITE" id="PS50929">
    <property type="entry name" value="ABC_TM1F"/>
    <property type="match status" value="1"/>
</dbReference>
<proteinExistence type="predicted"/>
<dbReference type="InterPro" id="IPR036640">
    <property type="entry name" value="ABC1_TM_sf"/>
</dbReference>
<name>A0A3S9UTG1_9BACL</name>
<evidence type="ECO:0000256" key="4">
    <source>
        <dbReference type="ARBA" id="ARBA00022692"/>
    </source>
</evidence>
<evidence type="ECO:0000256" key="8">
    <source>
        <dbReference type="ARBA" id="ARBA00023136"/>
    </source>
</evidence>
<dbReference type="RefSeq" id="WP_126995376.1">
    <property type="nucleotide sequence ID" value="NZ_CP034346.1"/>
</dbReference>
<evidence type="ECO:0000256" key="1">
    <source>
        <dbReference type="ARBA" id="ARBA00004651"/>
    </source>
</evidence>
<keyword evidence="4 9" id="KW-0812">Transmembrane</keyword>
<evidence type="ECO:0000256" key="6">
    <source>
        <dbReference type="ARBA" id="ARBA00022840"/>
    </source>
</evidence>
<comment type="subcellular location">
    <subcellularLocation>
        <location evidence="1">Cell membrane</location>
        <topology evidence="1">Multi-pass membrane protein</topology>
    </subcellularLocation>
</comment>
<dbReference type="SMART" id="SM00382">
    <property type="entry name" value="AAA"/>
    <property type="match status" value="1"/>
</dbReference>
<protein>
    <submittedName>
        <fullName evidence="12">ABC transporter ATP-binding protein</fullName>
    </submittedName>
</protein>
<keyword evidence="5" id="KW-0547">Nucleotide-binding</keyword>
<keyword evidence="6 12" id="KW-0067">ATP-binding</keyword>
<gene>
    <name evidence="12" type="ORF">EI981_03170</name>
</gene>
<evidence type="ECO:0000256" key="3">
    <source>
        <dbReference type="ARBA" id="ARBA00022475"/>
    </source>
</evidence>
<dbReference type="InterPro" id="IPR003439">
    <property type="entry name" value="ABC_transporter-like_ATP-bd"/>
</dbReference>
<dbReference type="Pfam" id="PF00005">
    <property type="entry name" value="ABC_tran"/>
    <property type="match status" value="1"/>
</dbReference>
<dbReference type="PANTHER" id="PTHR43394">
    <property type="entry name" value="ATP-DEPENDENT PERMEASE MDL1, MITOCHONDRIAL"/>
    <property type="match status" value="1"/>
</dbReference>
<evidence type="ECO:0000259" key="10">
    <source>
        <dbReference type="PROSITE" id="PS50893"/>
    </source>
</evidence>
<dbReference type="InterPro" id="IPR011527">
    <property type="entry name" value="ABC1_TM_dom"/>
</dbReference>
<evidence type="ECO:0000256" key="7">
    <source>
        <dbReference type="ARBA" id="ARBA00022989"/>
    </source>
</evidence>
<dbReference type="PANTHER" id="PTHR43394:SF1">
    <property type="entry name" value="ATP-BINDING CASSETTE SUB-FAMILY B MEMBER 10, MITOCHONDRIAL"/>
    <property type="match status" value="1"/>
</dbReference>
<dbReference type="Gene3D" id="3.40.50.300">
    <property type="entry name" value="P-loop containing nucleotide triphosphate hydrolases"/>
    <property type="match status" value="1"/>
</dbReference>
<keyword evidence="8 9" id="KW-0472">Membrane</keyword>
<dbReference type="InterPro" id="IPR027417">
    <property type="entry name" value="P-loop_NTPase"/>
</dbReference>
<feature type="domain" description="ABC transmembrane type-1" evidence="11">
    <location>
        <begin position="15"/>
        <end position="296"/>
    </location>
</feature>
<keyword evidence="2" id="KW-0813">Transport</keyword>
<dbReference type="InterPro" id="IPR017871">
    <property type="entry name" value="ABC_transporter-like_CS"/>
</dbReference>
<feature type="transmembrane region" description="Helical" evidence="9">
    <location>
        <begin position="238"/>
        <end position="256"/>
    </location>
</feature>
<dbReference type="SUPFAM" id="SSF52540">
    <property type="entry name" value="P-loop containing nucleoside triphosphate hydrolases"/>
    <property type="match status" value="1"/>
</dbReference>
<feature type="domain" description="ABC transporter" evidence="10">
    <location>
        <begin position="331"/>
        <end position="564"/>
    </location>
</feature>
<dbReference type="Proteomes" id="UP000270678">
    <property type="component" value="Chromosome"/>
</dbReference>
<dbReference type="FunFam" id="3.40.50.300:FF:000221">
    <property type="entry name" value="Multidrug ABC transporter ATP-binding protein"/>
    <property type="match status" value="1"/>
</dbReference>
<accession>A0A3S9UTG1</accession>
<evidence type="ECO:0000256" key="5">
    <source>
        <dbReference type="ARBA" id="ARBA00022741"/>
    </source>
</evidence>
<dbReference type="Pfam" id="PF00664">
    <property type="entry name" value="ABC_membrane"/>
    <property type="match status" value="1"/>
</dbReference>
<dbReference type="CDD" id="cd18548">
    <property type="entry name" value="ABC_6TM_Tm287_like"/>
    <property type="match status" value="1"/>
</dbReference>
<keyword evidence="3" id="KW-1003">Cell membrane</keyword>
<organism evidence="12 13">
    <name type="scientific">Paenibacillus lutimineralis</name>
    <dbReference type="NCBI Taxonomy" id="2707005"/>
    <lineage>
        <taxon>Bacteria</taxon>
        <taxon>Bacillati</taxon>
        <taxon>Bacillota</taxon>
        <taxon>Bacilli</taxon>
        <taxon>Bacillales</taxon>
        <taxon>Paenibacillaceae</taxon>
        <taxon>Paenibacillus</taxon>
    </lineage>
</organism>
<dbReference type="PROSITE" id="PS00211">
    <property type="entry name" value="ABC_TRANSPORTER_1"/>
    <property type="match status" value="1"/>
</dbReference>
<dbReference type="GO" id="GO:0015421">
    <property type="term" value="F:ABC-type oligopeptide transporter activity"/>
    <property type="evidence" value="ECO:0007669"/>
    <property type="project" value="TreeGrafter"/>
</dbReference>
<dbReference type="GO" id="GO:0016887">
    <property type="term" value="F:ATP hydrolysis activity"/>
    <property type="evidence" value="ECO:0007669"/>
    <property type="project" value="InterPro"/>
</dbReference>
<dbReference type="AlphaFoldDB" id="A0A3S9UTG1"/>
<dbReference type="GO" id="GO:0005524">
    <property type="term" value="F:ATP binding"/>
    <property type="evidence" value="ECO:0007669"/>
    <property type="project" value="UniProtKB-KW"/>
</dbReference>
<evidence type="ECO:0000259" key="11">
    <source>
        <dbReference type="PROSITE" id="PS50929"/>
    </source>
</evidence>
<dbReference type="InterPro" id="IPR003593">
    <property type="entry name" value="AAA+_ATPase"/>
</dbReference>
<dbReference type="SUPFAM" id="SSF90123">
    <property type="entry name" value="ABC transporter transmembrane region"/>
    <property type="match status" value="1"/>
</dbReference>